<keyword evidence="2" id="KW-1185">Reference proteome</keyword>
<accession>A0A087TPT6</accession>
<dbReference type="EMBL" id="KK116224">
    <property type="protein sequence ID" value="KFM67125.1"/>
    <property type="molecule type" value="Genomic_DNA"/>
</dbReference>
<dbReference type="Proteomes" id="UP000054359">
    <property type="component" value="Unassembled WGS sequence"/>
</dbReference>
<sequence>MLMDQGAIMSVKRKCSSAMLHKLIEKDHDLKTFLKKFLIVDGIYEDAATWQKVKLLMLIKTWRKIFLDFIEYESFLFLIQRHHQLILLKLQTVCLVVKTKKTFMKGWNMIATSFKIHIDEHTVIHAKREEISSDNTGKEVGAVY</sequence>
<proteinExistence type="predicted"/>
<feature type="non-terminal residue" evidence="1">
    <location>
        <position position="144"/>
    </location>
</feature>
<dbReference type="AlphaFoldDB" id="A0A087TPT6"/>
<protein>
    <submittedName>
        <fullName evidence="1">Jerky-like protein</fullName>
    </submittedName>
</protein>
<evidence type="ECO:0000313" key="1">
    <source>
        <dbReference type="EMBL" id="KFM67125.1"/>
    </source>
</evidence>
<name>A0A087TPT6_STEMI</name>
<organism evidence="1 2">
    <name type="scientific">Stegodyphus mimosarum</name>
    <name type="common">African social velvet spider</name>
    <dbReference type="NCBI Taxonomy" id="407821"/>
    <lineage>
        <taxon>Eukaryota</taxon>
        <taxon>Metazoa</taxon>
        <taxon>Ecdysozoa</taxon>
        <taxon>Arthropoda</taxon>
        <taxon>Chelicerata</taxon>
        <taxon>Arachnida</taxon>
        <taxon>Araneae</taxon>
        <taxon>Araneomorphae</taxon>
        <taxon>Entelegynae</taxon>
        <taxon>Eresoidea</taxon>
        <taxon>Eresidae</taxon>
        <taxon>Stegodyphus</taxon>
    </lineage>
</organism>
<evidence type="ECO:0000313" key="2">
    <source>
        <dbReference type="Proteomes" id="UP000054359"/>
    </source>
</evidence>
<reference evidence="1 2" key="1">
    <citation type="submission" date="2013-11" db="EMBL/GenBank/DDBJ databases">
        <title>Genome sequencing of Stegodyphus mimosarum.</title>
        <authorList>
            <person name="Bechsgaard J."/>
        </authorList>
    </citation>
    <scope>NUCLEOTIDE SEQUENCE [LARGE SCALE GENOMIC DNA]</scope>
</reference>
<gene>
    <name evidence="1" type="ORF">X975_00495</name>
</gene>